<reference evidence="5" key="1">
    <citation type="journal article" date="2020" name="Stud. Mycol.">
        <title>101 Dothideomycetes genomes: a test case for predicting lifestyles and emergence of pathogens.</title>
        <authorList>
            <person name="Haridas S."/>
            <person name="Albert R."/>
            <person name="Binder M."/>
            <person name="Bloem J."/>
            <person name="Labutti K."/>
            <person name="Salamov A."/>
            <person name="Andreopoulos B."/>
            <person name="Baker S."/>
            <person name="Barry K."/>
            <person name="Bills G."/>
            <person name="Bluhm B."/>
            <person name="Cannon C."/>
            <person name="Castanera R."/>
            <person name="Culley D."/>
            <person name="Daum C."/>
            <person name="Ezra D."/>
            <person name="Gonzalez J."/>
            <person name="Henrissat B."/>
            <person name="Kuo A."/>
            <person name="Liang C."/>
            <person name="Lipzen A."/>
            <person name="Lutzoni F."/>
            <person name="Magnuson J."/>
            <person name="Mondo S."/>
            <person name="Nolan M."/>
            <person name="Ohm R."/>
            <person name="Pangilinan J."/>
            <person name="Park H.-J."/>
            <person name="Ramirez L."/>
            <person name="Alfaro M."/>
            <person name="Sun H."/>
            <person name="Tritt A."/>
            <person name="Yoshinaga Y."/>
            <person name="Zwiers L.-H."/>
            <person name="Turgeon B."/>
            <person name="Goodwin S."/>
            <person name="Spatafora J."/>
            <person name="Crous P."/>
            <person name="Grigoriev I."/>
        </authorList>
    </citation>
    <scope>NUCLEOTIDE SEQUENCE</scope>
    <source>
        <strain evidence="5">CBS 113979</strain>
    </source>
</reference>
<evidence type="ECO:0000259" key="4">
    <source>
        <dbReference type="PROSITE" id="PS50250"/>
    </source>
</evidence>
<protein>
    <recommendedName>
        <fullName evidence="4">PCI domain-containing protein</fullName>
    </recommendedName>
</protein>
<dbReference type="InterPro" id="IPR000717">
    <property type="entry name" value="PCI_dom"/>
</dbReference>
<gene>
    <name evidence="5" type="ORF">K402DRAFT_411465</name>
</gene>
<evidence type="ECO:0000313" key="6">
    <source>
        <dbReference type="Proteomes" id="UP000800041"/>
    </source>
</evidence>
<comment type="similarity">
    <text evidence="1">Belongs to the CSN7/EIF3M family. CSN7 subfamily.</text>
</comment>
<name>A0A6G1H5T1_9PEZI</name>
<dbReference type="GO" id="GO:0008180">
    <property type="term" value="C:COP9 signalosome"/>
    <property type="evidence" value="ECO:0007669"/>
    <property type="project" value="UniProtKB-KW"/>
</dbReference>
<evidence type="ECO:0000256" key="2">
    <source>
        <dbReference type="ARBA" id="ARBA00022790"/>
    </source>
</evidence>
<evidence type="ECO:0000256" key="3">
    <source>
        <dbReference type="SAM" id="MobiDB-lite"/>
    </source>
</evidence>
<evidence type="ECO:0000256" key="1">
    <source>
        <dbReference type="ARBA" id="ARBA00008482"/>
    </source>
</evidence>
<keyword evidence="6" id="KW-1185">Reference proteome</keyword>
<dbReference type="InterPro" id="IPR045237">
    <property type="entry name" value="COPS7/eIF3m"/>
</dbReference>
<proteinExistence type="inferred from homology"/>
<dbReference type="OrthoDB" id="10265275at2759"/>
<dbReference type="EMBL" id="ML977148">
    <property type="protein sequence ID" value="KAF1988515.1"/>
    <property type="molecule type" value="Genomic_DNA"/>
</dbReference>
<dbReference type="AlphaFoldDB" id="A0A6G1H5T1"/>
<dbReference type="PANTHER" id="PTHR15350">
    <property type="entry name" value="COP9 SIGNALOSOME COMPLEX SUBUNIT 7/DENDRITIC CELL PROTEIN GA17"/>
    <property type="match status" value="1"/>
</dbReference>
<dbReference type="Proteomes" id="UP000800041">
    <property type="component" value="Unassembled WGS sequence"/>
</dbReference>
<evidence type="ECO:0000313" key="5">
    <source>
        <dbReference type="EMBL" id="KAF1988515.1"/>
    </source>
</evidence>
<dbReference type="PROSITE" id="PS50250">
    <property type="entry name" value="PCI"/>
    <property type="match status" value="1"/>
</dbReference>
<feature type="domain" description="PCI" evidence="4">
    <location>
        <begin position="1"/>
        <end position="157"/>
    </location>
</feature>
<feature type="compositionally biased region" description="Basic and acidic residues" evidence="3">
    <location>
        <begin position="194"/>
        <end position="217"/>
    </location>
</feature>
<dbReference type="SMART" id="SM00088">
    <property type="entry name" value="PINT"/>
    <property type="match status" value="1"/>
</dbReference>
<feature type="region of interest" description="Disordered" evidence="3">
    <location>
        <begin position="194"/>
        <end position="267"/>
    </location>
</feature>
<organism evidence="5 6">
    <name type="scientific">Aulographum hederae CBS 113979</name>
    <dbReference type="NCBI Taxonomy" id="1176131"/>
    <lineage>
        <taxon>Eukaryota</taxon>
        <taxon>Fungi</taxon>
        <taxon>Dikarya</taxon>
        <taxon>Ascomycota</taxon>
        <taxon>Pezizomycotina</taxon>
        <taxon>Dothideomycetes</taxon>
        <taxon>Pleosporomycetidae</taxon>
        <taxon>Aulographales</taxon>
        <taxon>Aulographaceae</taxon>
    </lineage>
</organism>
<dbReference type="Pfam" id="PF22061">
    <property type="entry name" value="CSN7_HB_subdom"/>
    <property type="match status" value="1"/>
</dbReference>
<dbReference type="PANTHER" id="PTHR15350:SF5">
    <property type="entry name" value="COP9 SIGNALOSOME COMPLEX SUBUNIT 7"/>
    <property type="match status" value="1"/>
</dbReference>
<keyword evidence="2" id="KW-0736">Signalosome</keyword>
<feature type="compositionally biased region" description="Acidic residues" evidence="3">
    <location>
        <begin position="258"/>
        <end position="267"/>
    </location>
</feature>
<sequence length="267" mass="28635">MEQVRALNALEPFVALSKSANSPRAAADLITQATSAPNTYIFAELLQTPNIQALRDSPDHKQYLRLLEIFAWGTWADYTGSQGLPPLTDPQASKLRHLSLLPLSTASDHKYTTLQNSLALPTPRALENLIISAIYAGLITAHLDPAHQTVYISSVAPLRDLAPGSLPDMTAALEAWAARCETAVKEVEKQMESIRSKADARGQDEEAAKTRTERALEEYNIGSQQGKNDDNGNGGGSGLSFAGLLGKNAKGRGKADAVPDDEMDLSG</sequence>
<dbReference type="Pfam" id="PF01399">
    <property type="entry name" value="PCI"/>
    <property type="match status" value="1"/>
</dbReference>
<accession>A0A6G1H5T1</accession>